<evidence type="ECO:0000256" key="4">
    <source>
        <dbReference type="SAM" id="MobiDB-lite"/>
    </source>
</evidence>
<sequence>MRVLRCADSGVLVEVADLDEALALQAALVEDPPRGVTDIVPAARTVLLRMHPDGGDADAVAEAVGRLRPRRGERARAGELEVPVQYDGEDLADIAALTGLSERDVVAVHTGAEWTVAFCGFAPGFGYLVCDDTRLHVPRRGEARARVPPGAVALAGEFTGIYPRASPGGWRLLGRTDVVTWDLERDPPALLRPGVRVRFTEEPPPARRRGAGSAAAPCRTAAQNGEQGAQQVNGRRSGRSEGGGRADAGS</sequence>
<evidence type="ECO:0000256" key="2">
    <source>
        <dbReference type="ARBA" id="ARBA00022801"/>
    </source>
</evidence>
<dbReference type="PANTHER" id="PTHR34698:SF2">
    <property type="entry name" value="5-OXOPROLINASE SUBUNIT B"/>
    <property type="match status" value="1"/>
</dbReference>
<accession>A0ABP9GUL3</accession>
<name>A0ABP9GUL3_9ACTN</name>
<dbReference type="Proteomes" id="UP001499993">
    <property type="component" value="Unassembled WGS sequence"/>
</dbReference>
<dbReference type="SMART" id="SM00796">
    <property type="entry name" value="AHS1"/>
    <property type="match status" value="1"/>
</dbReference>
<keyword evidence="7" id="KW-1185">Reference proteome</keyword>
<dbReference type="Pfam" id="PF02682">
    <property type="entry name" value="CT_C_D"/>
    <property type="match status" value="1"/>
</dbReference>
<dbReference type="Gene3D" id="2.40.100.10">
    <property type="entry name" value="Cyclophilin-like"/>
    <property type="match status" value="1"/>
</dbReference>
<gene>
    <name evidence="6" type="ORF">GCM10023224_43900</name>
</gene>
<dbReference type="Gene3D" id="3.30.1360.40">
    <property type="match status" value="1"/>
</dbReference>
<dbReference type="PANTHER" id="PTHR34698">
    <property type="entry name" value="5-OXOPROLINASE SUBUNIT B"/>
    <property type="match status" value="1"/>
</dbReference>
<dbReference type="EMBL" id="BAABIK010000031">
    <property type="protein sequence ID" value="GAA4953934.1"/>
    <property type="molecule type" value="Genomic_DNA"/>
</dbReference>
<reference evidence="7" key="1">
    <citation type="journal article" date="2019" name="Int. J. Syst. Evol. Microbiol.">
        <title>The Global Catalogue of Microorganisms (GCM) 10K type strain sequencing project: providing services to taxonomists for standard genome sequencing and annotation.</title>
        <authorList>
            <consortium name="The Broad Institute Genomics Platform"/>
            <consortium name="The Broad Institute Genome Sequencing Center for Infectious Disease"/>
            <person name="Wu L."/>
            <person name="Ma J."/>
        </authorList>
    </citation>
    <scope>NUCLEOTIDE SEQUENCE [LARGE SCALE GENOMIC DNA]</scope>
    <source>
        <strain evidence="7">JCM 18123</strain>
    </source>
</reference>
<dbReference type="InterPro" id="IPR010016">
    <property type="entry name" value="PxpB"/>
</dbReference>
<feature type="region of interest" description="Disordered" evidence="4">
    <location>
        <begin position="200"/>
        <end position="250"/>
    </location>
</feature>
<evidence type="ECO:0000313" key="7">
    <source>
        <dbReference type="Proteomes" id="UP001499993"/>
    </source>
</evidence>
<protein>
    <submittedName>
        <fullName evidence="6">Allophanate hydrolase subunit 1</fullName>
    </submittedName>
</protein>
<comment type="caution">
    <text evidence="6">The sequence shown here is derived from an EMBL/GenBank/DDBJ whole genome shotgun (WGS) entry which is preliminary data.</text>
</comment>
<feature type="domain" description="Carboxyltransferase" evidence="5">
    <location>
        <begin position="1"/>
        <end position="191"/>
    </location>
</feature>
<feature type="compositionally biased region" description="Polar residues" evidence="4">
    <location>
        <begin position="221"/>
        <end position="233"/>
    </location>
</feature>
<keyword evidence="1" id="KW-0547">Nucleotide-binding</keyword>
<dbReference type="SUPFAM" id="SSF160467">
    <property type="entry name" value="PH0987 N-terminal domain-like"/>
    <property type="match status" value="1"/>
</dbReference>
<dbReference type="SUPFAM" id="SSF50891">
    <property type="entry name" value="Cyclophilin-like"/>
    <property type="match status" value="1"/>
</dbReference>
<evidence type="ECO:0000256" key="3">
    <source>
        <dbReference type="ARBA" id="ARBA00022840"/>
    </source>
</evidence>
<dbReference type="InterPro" id="IPR029000">
    <property type="entry name" value="Cyclophilin-like_dom_sf"/>
</dbReference>
<dbReference type="GO" id="GO:0016787">
    <property type="term" value="F:hydrolase activity"/>
    <property type="evidence" value="ECO:0007669"/>
    <property type="project" value="UniProtKB-KW"/>
</dbReference>
<evidence type="ECO:0000259" key="5">
    <source>
        <dbReference type="SMART" id="SM00796"/>
    </source>
</evidence>
<organism evidence="6 7">
    <name type="scientific">Streptomonospora halophila</name>
    <dbReference type="NCBI Taxonomy" id="427369"/>
    <lineage>
        <taxon>Bacteria</taxon>
        <taxon>Bacillati</taxon>
        <taxon>Actinomycetota</taxon>
        <taxon>Actinomycetes</taxon>
        <taxon>Streptosporangiales</taxon>
        <taxon>Nocardiopsidaceae</taxon>
        <taxon>Streptomonospora</taxon>
    </lineage>
</organism>
<evidence type="ECO:0000256" key="1">
    <source>
        <dbReference type="ARBA" id="ARBA00022741"/>
    </source>
</evidence>
<keyword evidence="2 6" id="KW-0378">Hydrolase</keyword>
<evidence type="ECO:0000313" key="6">
    <source>
        <dbReference type="EMBL" id="GAA4953934.1"/>
    </source>
</evidence>
<proteinExistence type="predicted"/>
<dbReference type="InterPro" id="IPR003833">
    <property type="entry name" value="CT_C_D"/>
</dbReference>
<keyword evidence="3" id="KW-0067">ATP-binding</keyword>